<dbReference type="InterPro" id="IPR037058">
    <property type="entry name" value="Falgellar_hook_FlgE_sf"/>
</dbReference>
<dbReference type="SUPFAM" id="SSF117143">
    <property type="entry name" value="Flagellar hook protein flgE"/>
    <property type="match status" value="1"/>
</dbReference>
<comment type="subcellular location">
    <subcellularLocation>
        <location evidence="1 5">Bacterial flagellum basal body</location>
    </subcellularLocation>
</comment>
<evidence type="ECO:0000256" key="1">
    <source>
        <dbReference type="ARBA" id="ARBA00004117"/>
    </source>
</evidence>
<dbReference type="Gene3D" id="2.60.98.20">
    <property type="entry name" value="Flagellar hook protein FlgE"/>
    <property type="match status" value="1"/>
</dbReference>
<organism evidence="10 11">
    <name type="scientific">Congregibacter litoralis KT71</name>
    <dbReference type="NCBI Taxonomy" id="314285"/>
    <lineage>
        <taxon>Bacteria</taxon>
        <taxon>Pseudomonadati</taxon>
        <taxon>Pseudomonadota</taxon>
        <taxon>Gammaproteobacteria</taxon>
        <taxon>Cellvibrionales</taxon>
        <taxon>Halieaceae</taxon>
        <taxon>Congregibacter</taxon>
    </lineage>
</organism>
<evidence type="ECO:0000259" key="8">
    <source>
        <dbReference type="Pfam" id="PF07559"/>
    </source>
</evidence>
<dbReference type="HOGENOM" id="CLU_013687_2_0_6"/>
<accession>A4A615</accession>
<evidence type="ECO:0000256" key="3">
    <source>
        <dbReference type="ARBA" id="ARBA00019015"/>
    </source>
</evidence>
<evidence type="ECO:0000256" key="5">
    <source>
        <dbReference type="RuleBase" id="RU362116"/>
    </source>
</evidence>
<feature type="domain" description="Flagellar basal-body/hook protein C-terminal" evidence="7">
    <location>
        <begin position="383"/>
        <end position="428"/>
    </location>
</feature>
<keyword evidence="4 5" id="KW-0975">Bacterial flagellum</keyword>
<evidence type="ECO:0000259" key="6">
    <source>
        <dbReference type="Pfam" id="PF00460"/>
    </source>
</evidence>
<dbReference type="AlphaFoldDB" id="A4A615"/>
<dbReference type="InterPro" id="IPR020013">
    <property type="entry name" value="Flagellar_FlgE/F/G"/>
</dbReference>
<evidence type="ECO:0000313" key="10">
    <source>
        <dbReference type="EMBL" id="EAQ98462.1"/>
    </source>
</evidence>
<dbReference type="GO" id="GO:0005829">
    <property type="term" value="C:cytosol"/>
    <property type="evidence" value="ECO:0007669"/>
    <property type="project" value="TreeGrafter"/>
</dbReference>
<keyword evidence="11" id="KW-1185">Reference proteome</keyword>
<keyword evidence="10" id="KW-0969">Cilium</keyword>
<reference evidence="10 11" key="2">
    <citation type="journal article" date="2009" name="PLoS ONE">
        <title>The photosynthetic apparatus and its regulation in the aerobic gammaproteobacterium Congregibacter litoralis gen. nov., sp. nov.</title>
        <authorList>
            <person name="Spring S."/>
            <person name="Lunsdorf H."/>
            <person name="Fuchs B.M."/>
            <person name="Tindall B.J."/>
        </authorList>
    </citation>
    <scope>NUCLEOTIDE SEQUENCE [LARGE SCALE GENOMIC DNA]</scope>
    <source>
        <strain evidence="10">KT71</strain>
    </source>
</reference>
<evidence type="ECO:0000256" key="4">
    <source>
        <dbReference type="ARBA" id="ARBA00023143"/>
    </source>
</evidence>
<dbReference type="Pfam" id="PF07559">
    <property type="entry name" value="FlgE_D2"/>
    <property type="match status" value="1"/>
</dbReference>
<dbReference type="Pfam" id="PF00460">
    <property type="entry name" value="Flg_bb_rod"/>
    <property type="match status" value="1"/>
</dbReference>
<protein>
    <recommendedName>
        <fullName evidence="3 5">Flagellar hook protein FlgE</fullName>
    </recommendedName>
</protein>
<dbReference type="PANTHER" id="PTHR30435:SF1">
    <property type="entry name" value="FLAGELLAR HOOK PROTEIN FLGE"/>
    <property type="match status" value="1"/>
</dbReference>
<proteinExistence type="inferred from homology"/>
<dbReference type="eggNOG" id="COG1749">
    <property type="taxonomic scope" value="Bacteria"/>
</dbReference>
<feature type="domain" description="Flagellar basal body rod protein N-terminal" evidence="6">
    <location>
        <begin position="5"/>
        <end position="33"/>
    </location>
</feature>
<evidence type="ECO:0000259" key="7">
    <source>
        <dbReference type="Pfam" id="PF06429"/>
    </source>
</evidence>
<dbReference type="InterPro" id="IPR053967">
    <property type="entry name" value="LlgE_F_G-like_D1"/>
</dbReference>
<dbReference type="InterPro" id="IPR019776">
    <property type="entry name" value="Flagellar_basal_body_rod_CS"/>
</dbReference>
<evidence type="ECO:0000256" key="2">
    <source>
        <dbReference type="ARBA" id="ARBA00009677"/>
    </source>
</evidence>
<dbReference type="InterPro" id="IPR037925">
    <property type="entry name" value="FlgE/F/G-like"/>
</dbReference>
<keyword evidence="10" id="KW-0282">Flagellum</keyword>
<name>A4A615_9GAMM</name>
<comment type="function">
    <text evidence="5">A flexible structure which links the flagellar filament to the drive apparatus in the basal body.</text>
</comment>
<dbReference type="GO" id="GO:0009425">
    <property type="term" value="C:bacterial-type flagellum basal body"/>
    <property type="evidence" value="ECO:0007669"/>
    <property type="project" value="UniProtKB-SubCell"/>
</dbReference>
<dbReference type="EMBL" id="AAOA02000002">
    <property type="protein sequence ID" value="EAQ98462.1"/>
    <property type="molecule type" value="Genomic_DNA"/>
</dbReference>
<dbReference type="GO" id="GO:0071978">
    <property type="term" value="P:bacterial-type flagellum-dependent swarming motility"/>
    <property type="evidence" value="ECO:0007669"/>
    <property type="project" value="TreeGrafter"/>
</dbReference>
<feature type="domain" description="Flagellar hook protein FlgE/F/G-like D1" evidence="9">
    <location>
        <begin position="83"/>
        <end position="145"/>
    </location>
</feature>
<dbReference type="Pfam" id="PF06429">
    <property type="entry name" value="Flg_bbr_C"/>
    <property type="match status" value="1"/>
</dbReference>
<dbReference type="PANTHER" id="PTHR30435">
    <property type="entry name" value="FLAGELLAR PROTEIN"/>
    <property type="match status" value="1"/>
</dbReference>
<feature type="domain" description="Flagellar hook protein FlgE D2" evidence="8">
    <location>
        <begin position="186"/>
        <end position="310"/>
    </location>
</feature>
<dbReference type="RefSeq" id="WP_008292538.1">
    <property type="nucleotide sequence ID" value="NZ_CM002299.1"/>
</dbReference>
<evidence type="ECO:0000313" key="11">
    <source>
        <dbReference type="Proteomes" id="UP000019205"/>
    </source>
</evidence>
<dbReference type="NCBIfam" id="TIGR03506">
    <property type="entry name" value="FlgEFG_subfam"/>
    <property type="match status" value="1"/>
</dbReference>
<comment type="caution">
    <text evidence="10">The sequence shown here is derived from an EMBL/GenBank/DDBJ whole genome shotgun (WGS) entry which is preliminary data.</text>
</comment>
<reference evidence="10 11" key="1">
    <citation type="journal article" date="2007" name="Proc. Natl. Acad. Sci. U.S.A.">
        <title>Characterization of a marine gammaproteobacterium capable of aerobic anoxygenic photosynthesis.</title>
        <authorList>
            <person name="Fuchs B.M."/>
            <person name="Spring S."/>
            <person name="Teeling H."/>
            <person name="Quast C."/>
            <person name="Wulf J."/>
            <person name="Schattenhofer M."/>
            <person name="Yan S."/>
            <person name="Ferriera S."/>
            <person name="Johnson J."/>
            <person name="Glockner F.O."/>
            <person name="Amann R."/>
        </authorList>
    </citation>
    <scope>NUCLEOTIDE SEQUENCE [LARGE SCALE GENOMIC DNA]</scope>
    <source>
        <strain evidence="10">KT71</strain>
    </source>
</reference>
<comment type="similarity">
    <text evidence="2 5">Belongs to the flagella basal body rod proteins family.</text>
</comment>
<evidence type="ECO:0000259" key="9">
    <source>
        <dbReference type="Pfam" id="PF22692"/>
    </source>
</evidence>
<gene>
    <name evidence="10" type="ORF">KT71_00755</name>
</gene>
<dbReference type="InterPro" id="IPR001444">
    <property type="entry name" value="Flag_bb_rod_N"/>
</dbReference>
<dbReference type="Pfam" id="PF22692">
    <property type="entry name" value="LlgE_F_G_D1"/>
    <property type="match status" value="1"/>
</dbReference>
<dbReference type="OrthoDB" id="8578401at2"/>
<dbReference type="GO" id="GO:0009424">
    <property type="term" value="C:bacterial-type flagellum hook"/>
    <property type="evidence" value="ECO:0007669"/>
    <property type="project" value="TreeGrafter"/>
</dbReference>
<dbReference type="InterPro" id="IPR011491">
    <property type="entry name" value="FlgE_D2"/>
</dbReference>
<dbReference type="NCBIfam" id="NF004238">
    <property type="entry name" value="PRK05682.1-1"/>
    <property type="match status" value="1"/>
</dbReference>
<dbReference type="PROSITE" id="PS00588">
    <property type="entry name" value="FLAGELLA_BB_ROD"/>
    <property type="match status" value="1"/>
</dbReference>
<keyword evidence="10" id="KW-0966">Cell projection</keyword>
<dbReference type="Proteomes" id="UP000019205">
    <property type="component" value="Chromosome"/>
</dbReference>
<dbReference type="STRING" id="314285.KT71_00755"/>
<sequence length="429" mass="44437">MAFSTAISGINAATADLGVVSNNIANASTTGFKASRAEFADVYATSLLGAGSNAIGKGVSLAGVTQEFGQGNITFTNNSLDLAINGNGFFQLSVEGAVEYTRAGNFQVDREGFLVSNQNARLQGFQVDGGGDVTGQLGDIQIDTSLIDPNPTSNVSLTSNLDSREVTTGTGFATNGPYDAFAVPPTAPSPADFNATTSTTIFDSLGNPHVLSLYYVKTANPNEFEVYSLIDGQSQDPGTGTVGDPVTLQFTSNGQFDPASDTQIDVTAWTPVDSTGAVNGAAAQTFVVDLQQTTQFGTAFAVSSVIQDGFAAGQLRGLEIDESGIAFARYTNGESRALGQIALASFNNQNGLQPVGDTNWVETFSSGSPNVGEPGTSGLGAVQSAALEDSNVEITQELVDLIVAQRNFQANAQVIQAEDAITQTVINLR</sequence>
<dbReference type="InterPro" id="IPR010930">
    <property type="entry name" value="Flg_bb/hook_C_dom"/>
</dbReference>